<keyword evidence="2" id="KW-1185">Reference proteome</keyword>
<dbReference type="Proteomes" id="UP001162483">
    <property type="component" value="Unassembled WGS sequence"/>
</dbReference>
<gene>
    <name evidence="1" type="ORF">SPARVUS_LOCUS15065649</name>
</gene>
<evidence type="ECO:0000313" key="1">
    <source>
        <dbReference type="EMBL" id="CAI9614556.1"/>
    </source>
</evidence>
<dbReference type="EMBL" id="CATNWA010019703">
    <property type="protein sequence ID" value="CAI9614556.1"/>
    <property type="molecule type" value="Genomic_DNA"/>
</dbReference>
<proteinExistence type="predicted"/>
<sequence length="49" mass="5084">MILTLLTPAPAWARSLPLPSTASIPGCSSYRHLPVSCLPSPAAPSLDLL</sequence>
<evidence type="ECO:0000313" key="2">
    <source>
        <dbReference type="Proteomes" id="UP001162483"/>
    </source>
</evidence>
<comment type="caution">
    <text evidence="1">The sequence shown here is derived from an EMBL/GenBank/DDBJ whole genome shotgun (WGS) entry which is preliminary data.</text>
</comment>
<accession>A0ABN9H1C4</accession>
<organism evidence="1 2">
    <name type="scientific">Staurois parvus</name>
    <dbReference type="NCBI Taxonomy" id="386267"/>
    <lineage>
        <taxon>Eukaryota</taxon>
        <taxon>Metazoa</taxon>
        <taxon>Chordata</taxon>
        <taxon>Craniata</taxon>
        <taxon>Vertebrata</taxon>
        <taxon>Euteleostomi</taxon>
        <taxon>Amphibia</taxon>
        <taxon>Batrachia</taxon>
        <taxon>Anura</taxon>
        <taxon>Neobatrachia</taxon>
        <taxon>Ranoidea</taxon>
        <taxon>Ranidae</taxon>
        <taxon>Staurois</taxon>
    </lineage>
</organism>
<name>A0ABN9H1C4_9NEOB</name>
<reference evidence="1" key="1">
    <citation type="submission" date="2023-05" db="EMBL/GenBank/DDBJ databases">
        <authorList>
            <person name="Stuckert A."/>
        </authorList>
    </citation>
    <scope>NUCLEOTIDE SEQUENCE</scope>
</reference>
<protein>
    <submittedName>
        <fullName evidence="1">Uncharacterized protein</fullName>
    </submittedName>
</protein>